<dbReference type="GO" id="GO:0006433">
    <property type="term" value="P:prolyl-tRNA aminoacylation"/>
    <property type="evidence" value="ECO:0007669"/>
    <property type="project" value="InterPro"/>
</dbReference>
<protein>
    <recommendedName>
        <fullName evidence="3">proline--tRNA ligase</fullName>
        <ecNumber evidence="3">6.1.1.15</ecNumber>
    </recommendedName>
    <alternativeName>
        <fullName evidence="10">Prolyl-tRNA synthetase</fullName>
    </alternativeName>
</protein>
<evidence type="ECO:0000259" key="12">
    <source>
        <dbReference type="PROSITE" id="PS50862"/>
    </source>
</evidence>
<keyword evidence="8" id="KW-0648">Protein biosynthesis</keyword>
<dbReference type="GO" id="GO:0017101">
    <property type="term" value="C:aminoacyl-tRNA synthetase multienzyme complex"/>
    <property type="evidence" value="ECO:0007669"/>
    <property type="project" value="TreeGrafter"/>
</dbReference>
<dbReference type="GO" id="GO:0004827">
    <property type="term" value="F:proline-tRNA ligase activity"/>
    <property type="evidence" value="ECO:0007669"/>
    <property type="project" value="UniProtKB-EC"/>
</dbReference>
<dbReference type="InterPro" id="IPR016061">
    <property type="entry name" value="Pro-tRNA_ligase_II_C"/>
</dbReference>
<dbReference type="Gene3D" id="3.40.50.800">
    <property type="entry name" value="Anticodon-binding domain"/>
    <property type="match status" value="1"/>
</dbReference>
<dbReference type="InterPro" id="IPR004154">
    <property type="entry name" value="Anticodon-bd"/>
</dbReference>
<keyword evidence="6" id="KW-0547">Nucleotide-binding</keyword>
<dbReference type="Gene3D" id="3.30.930.10">
    <property type="entry name" value="Bira Bifunctional Protein, Domain 2"/>
    <property type="match status" value="1"/>
</dbReference>
<dbReference type="FunFam" id="3.40.50.800:FF:000005">
    <property type="entry name" value="bifunctional glutamate/proline--tRNA ligase"/>
    <property type="match status" value="1"/>
</dbReference>
<comment type="subcellular location">
    <subcellularLocation>
        <location evidence="1">Cytoplasm</location>
    </subcellularLocation>
</comment>
<evidence type="ECO:0000256" key="1">
    <source>
        <dbReference type="ARBA" id="ARBA00004496"/>
    </source>
</evidence>
<dbReference type="EC" id="6.1.1.15" evidence="3"/>
<evidence type="ECO:0000256" key="8">
    <source>
        <dbReference type="ARBA" id="ARBA00022917"/>
    </source>
</evidence>
<dbReference type="InterPro" id="IPR017449">
    <property type="entry name" value="Pro-tRNA_synth_II"/>
</dbReference>
<dbReference type="PANTHER" id="PTHR43382:SF2">
    <property type="entry name" value="BIFUNCTIONAL GLUTAMATE_PROLINE--TRNA LIGASE"/>
    <property type="match status" value="1"/>
</dbReference>
<dbReference type="SUPFAM" id="SSF64586">
    <property type="entry name" value="C-terminal domain of ProRS"/>
    <property type="match status" value="1"/>
</dbReference>
<dbReference type="InterPro" id="IPR006195">
    <property type="entry name" value="aa-tRNA-synth_II"/>
</dbReference>
<comment type="catalytic activity">
    <reaction evidence="11">
        <text>tRNA(Pro) + L-proline + ATP = L-prolyl-tRNA(Pro) + AMP + diphosphate</text>
        <dbReference type="Rhea" id="RHEA:14305"/>
        <dbReference type="Rhea" id="RHEA-COMP:9700"/>
        <dbReference type="Rhea" id="RHEA-COMP:9702"/>
        <dbReference type="ChEBI" id="CHEBI:30616"/>
        <dbReference type="ChEBI" id="CHEBI:33019"/>
        <dbReference type="ChEBI" id="CHEBI:60039"/>
        <dbReference type="ChEBI" id="CHEBI:78442"/>
        <dbReference type="ChEBI" id="CHEBI:78532"/>
        <dbReference type="ChEBI" id="CHEBI:456215"/>
        <dbReference type="EC" id="6.1.1.15"/>
    </reaction>
</comment>
<evidence type="ECO:0000256" key="7">
    <source>
        <dbReference type="ARBA" id="ARBA00022840"/>
    </source>
</evidence>
<keyword evidence="4" id="KW-0963">Cytoplasm</keyword>
<dbReference type="SUPFAM" id="SSF52954">
    <property type="entry name" value="Class II aaRS ABD-related"/>
    <property type="match status" value="1"/>
</dbReference>
<dbReference type="InterPro" id="IPR033721">
    <property type="entry name" value="ProRS_core_arch_euk"/>
</dbReference>
<dbReference type="Pfam" id="PF03129">
    <property type="entry name" value="HGTP_anticodon"/>
    <property type="match status" value="1"/>
</dbReference>
<dbReference type="Pfam" id="PF00587">
    <property type="entry name" value="tRNA-synt_2b"/>
    <property type="match status" value="1"/>
</dbReference>
<dbReference type="InterPro" id="IPR004499">
    <property type="entry name" value="Pro-tRNA-ligase_IIa_arc-type"/>
</dbReference>
<reference evidence="13" key="1">
    <citation type="submission" date="2018-05" db="EMBL/GenBank/DDBJ databases">
        <authorList>
            <person name="Lanie J.A."/>
            <person name="Ng W.-L."/>
            <person name="Kazmierczak K.M."/>
            <person name="Andrzejewski T.M."/>
            <person name="Davidsen T.M."/>
            <person name="Wayne K.J."/>
            <person name="Tettelin H."/>
            <person name="Glass J.I."/>
            <person name="Rusch D."/>
            <person name="Podicherti R."/>
            <person name="Tsui H.-C.T."/>
            <person name="Winkler M.E."/>
        </authorList>
    </citation>
    <scope>NUCLEOTIDE SEQUENCE</scope>
</reference>
<dbReference type="CDD" id="cd00778">
    <property type="entry name" value="ProRS_core_arch_euk"/>
    <property type="match status" value="1"/>
</dbReference>
<dbReference type="InterPro" id="IPR045864">
    <property type="entry name" value="aa-tRNA-synth_II/BPL/LPL"/>
</dbReference>
<dbReference type="SMART" id="SM00946">
    <property type="entry name" value="ProRS-C_1"/>
    <property type="match status" value="1"/>
</dbReference>
<keyword evidence="5" id="KW-0436">Ligase</keyword>
<dbReference type="PROSITE" id="PS50862">
    <property type="entry name" value="AA_TRNA_LIGASE_II"/>
    <property type="match status" value="1"/>
</dbReference>
<dbReference type="SUPFAM" id="SSF55681">
    <property type="entry name" value="Class II aaRS and biotin synthetases"/>
    <property type="match status" value="1"/>
</dbReference>
<accession>A0A381TQG0</accession>
<dbReference type="NCBIfam" id="TIGR00408">
    <property type="entry name" value="proS_fam_I"/>
    <property type="match status" value="1"/>
</dbReference>
<comment type="subunit">
    <text evidence="2">Homodimer.</text>
</comment>
<evidence type="ECO:0000256" key="2">
    <source>
        <dbReference type="ARBA" id="ARBA00011738"/>
    </source>
</evidence>
<dbReference type="AlphaFoldDB" id="A0A381TQG0"/>
<dbReference type="HAMAP" id="MF_01571">
    <property type="entry name" value="Pro_tRNA_synth_type3"/>
    <property type="match status" value="1"/>
</dbReference>
<evidence type="ECO:0000313" key="13">
    <source>
        <dbReference type="EMBL" id="SVA17077.1"/>
    </source>
</evidence>
<feature type="non-terminal residue" evidence="13">
    <location>
        <position position="1"/>
    </location>
</feature>
<evidence type="ECO:0000256" key="6">
    <source>
        <dbReference type="ARBA" id="ARBA00022741"/>
    </source>
</evidence>
<sequence length="476" mass="54418">WYTDVITKAEMADYGPVKGTMVIRPYGFGVWESIKESFDKRFKETGHVNAYFPLFIPKSFLSKEADHIEGFAKECAVVTHSRLKSSPDGEGVVVDPDSKLEEEIIVRPTSETVIWSMYKKWINSYRDLPILINQWANVVRWEMRTRLFLRTSEFLWQEGHTAHATEQEAREESKQMLDIYQEVLEEVLAIPVLTGLKSEAERFAGAVDTYCIEAMMGDKKALQAGTSHYLGQNFAKAFDVKFQTENNKEELVYATSWGVSTRLVGALIMVHGDDKGLRLPPKVAPVQIVIIPIIKNENSLEEFEKFLKPFLAELKEIGIRFKLDDRQNISPGFKFNEWEMKGVPIRVEVGPRDMESGTVFCARRDTGEKTPYKIESAASTMSQLLEEIQKNMFNQAFEFREKNTFSANSYAEFKNLIEKGGFIRCGWDGNPDSEATIKKETKATIRCILLDEKIKDKNCIYSGNPAKHEVIFARAY</sequence>
<name>A0A381TQG0_9ZZZZ</name>
<evidence type="ECO:0000256" key="9">
    <source>
        <dbReference type="ARBA" id="ARBA00023146"/>
    </source>
</evidence>
<keyword evidence="9" id="KW-0030">Aminoacyl-tRNA synthetase</keyword>
<dbReference type="EMBL" id="UINC01004819">
    <property type="protein sequence ID" value="SVA17077.1"/>
    <property type="molecule type" value="Genomic_DNA"/>
</dbReference>
<evidence type="ECO:0000256" key="5">
    <source>
        <dbReference type="ARBA" id="ARBA00022598"/>
    </source>
</evidence>
<dbReference type="Gene3D" id="3.30.110.30">
    <property type="entry name" value="C-terminal domain of ProRS"/>
    <property type="match status" value="1"/>
</dbReference>
<evidence type="ECO:0000256" key="11">
    <source>
        <dbReference type="ARBA" id="ARBA00047671"/>
    </source>
</evidence>
<dbReference type="InterPro" id="IPR036621">
    <property type="entry name" value="Anticodon-bd_dom_sf"/>
</dbReference>
<feature type="domain" description="Aminoacyl-transfer RNA synthetases class-II family profile" evidence="12">
    <location>
        <begin position="1"/>
        <end position="280"/>
    </location>
</feature>
<dbReference type="InterPro" id="IPR002314">
    <property type="entry name" value="aa-tRNA-synt_IIb"/>
</dbReference>
<evidence type="ECO:0000256" key="10">
    <source>
        <dbReference type="ARBA" id="ARBA00029731"/>
    </source>
</evidence>
<dbReference type="Pfam" id="PF09180">
    <property type="entry name" value="ProRS-C_1"/>
    <property type="match status" value="1"/>
</dbReference>
<keyword evidence="7" id="KW-0067">ATP-binding</keyword>
<proteinExistence type="inferred from homology"/>
<evidence type="ECO:0000256" key="4">
    <source>
        <dbReference type="ARBA" id="ARBA00022490"/>
    </source>
</evidence>
<evidence type="ECO:0000256" key="3">
    <source>
        <dbReference type="ARBA" id="ARBA00012831"/>
    </source>
</evidence>
<dbReference type="GO" id="GO:0005737">
    <property type="term" value="C:cytoplasm"/>
    <property type="evidence" value="ECO:0007669"/>
    <property type="project" value="UniProtKB-SubCell"/>
</dbReference>
<organism evidence="13">
    <name type="scientific">marine metagenome</name>
    <dbReference type="NCBI Taxonomy" id="408172"/>
    <lineage>
        <taxon>unclassified sequences</taxon>
        <taxon>metagenomes</taxon>
        <taxon>ecological metagenomes</taxon>
    </lineage>
</organism>
<dbReference type="PANTHER" id="PTHR43382">
    <property type="entry name" value="PROLYL-TRNA SYNTHETASE"/>
    <property type="match status" value="1"/>
</dbReference>
<dbReference type="GO" id="GO:0005524">
    <property type="term" value="F:ATP binding"/>
    <property type="evidence" value="ECO:0007669"/>
    <property type="project" value="UniProtKB-KW"/>
</dbReference>
<gene>
    <name evidence="13" type="ORF">METZ01_LOCUS69931</name>
</gene>
<dbReference type="FunFam" id="3.30.930.10:FF:000023">
    <property type="entry name" value="Proline--tRNA ligase"/>
    <property type="match status" value="1"/>
</dbReference>